<evidence type="ECO:0000313" key="2">
    <source>
        <dbReference type="EMBL" id="KAJ8059975.1"/>
    </source>
</evidence>
<name>A0A9X0ABT8_9HELO</name>
<feature type="coiled-coil region" evidence="1">
    <location>
        <begin position="51"/>
        <end position="103"/>
    </location>
</feature>
<keyword evidence="3" id="KW-1185">Reference proteome</keyword>
<dbReference type="Proteomes" id="UP001152300">
    <property type="component" value="Unassembled WGS sequence"/>
</dbReference>
<dbReference type="AlphaFoldDB" id="A0A9X0ABT8"/>
<comment type="caution">
    <text evidence="2">The sequence shown here is derived from an EMBL/GenBank/DDBJ whole genome shotgun (WGS) entry which is preliminary data.</text>
</comment>
<accession>A0A9X0ABT8</accession>
<evidence type="ECO:0000313" key="3">
    <source>
        <dbReference type="Proteomes" id="UP001152300"/>
    </source>
</evidence>
<organism evidence="2 3">
    <name type="scientific">Sclerotinia nivalis</name>
    <dbReference type="NCBI Taxonomy" id="352851"/>
    <lineage>
        <taxon>Eukaryota</taxon>
        <taxon>Fungi</taxon>
        <taxon>Dikarya</taxon>
        <taxon>Ascomycota</taxon>
        <taxon>Pezizomycotina</taxon>
        <taxon>Leotiomycetes</taxon>
        <taxon>Helotiales</taxon>
        <taxon>Sclerotiniaceae</taxon>
        <taxon>Sclerotinia</taxon>
    </lineage>
</organism>
<proteinExistence type="predicted"/>
<gene>
    <name evidence="2" type="ORF">OCU04_011589</name>
</gene>
<dbReference type="EMBL" id="JAPEIS010000014">
    <property type="protein sequence ID" value="KAJ8059975.1"/>
    <property type="molecule type" value="Genomic_DNA"/>
</dbReference>
<keyword evidence="1" id="KW-0175">Coiled coil</keyword>
<protein>
    <submittedName>
        <fullName evidence="2">Uncharacterized protein</fullName>
    </submittedName>
</protein>
<evidence type="ECO:0000256" key="1">
    <source>
        <dbReference type="SAM" id="Coils"/>
    </source>
</evidence>
<reference evidence="2" key="1">
    <citation type="submission" date="2022-11" db="EMBL/GenBank/DDBJ databases">
        <title>Genome Resource of Sclerotinia nivalis Strain SnTB1, a Plant Pathogen Isolated from American Ginseng.</title>
        <authorList>
            <person name="Fan S."/>
        </authorList>
    </citation>
    <scope>NUCLEOTIDE SEQUENCE</scope>
    <source>
        <strain evidence="2">SnTB1</strain>
    </source>
</reference>
<dbReference type="OrthoDB" id="3565427at2759"/>
<sequence>MQKQKYERQRLESANASLRDKDTTILSLREEKVKLMETCKMEATRPLLKQISAIAREIAEKEAEMKHLRDSHHNREQVFKNQIDELESNLVTTKEKLAKALEEHGKVRDEYFARIQRGHYKVSTLERELKAEEEAQTIMNLDCNQEIEAIKERELRKERDELRDSGVIQAQLNDSENAKVTKAAKKAVQTLKAKAPAAIQELSQLKKDYTKQIGESSQLNEHFTMLEKIKTATKSEN</sequence>